<evidence type="ECO:0000256" key="4">
    <source>
        <dbReference type="ARBA" id="ARBA00022475"/>
    </source>
</evidence>
<dbReference type="PANTHER" id="PTHR30472">
    <property type="entry name" value="FERRIC ENTEROBACTIN TRANSPORT SYSTEM PERMEASE PROTEIN"/>
    <property type="match status" value="1"/>
</dbReference>
<keyword evidence="7 8" id="KW-0472">Membrane</keyword>
<keyword evidence="6 8" id="KW-1133">Transmembrane helix</keyword>
<dbReference type="SUPFAM" id="SSF81345">
    <property type="entry name" value="ABC transporter involved in vitamin B12 uptake, BtuC"/>
    <property type="match status" value="1"/>
</dbReference>
<evidence type="ECO:0000256" key="2">
    <source>
        <dbReference type="ARBA" id="ARBA00007935"/>
    </source>
</evidence>
<dbReference type="GO" id="GO:0005886">
    <property type="term" value="C:plasma membrane"/>
    <property type="evidence" value="ECO:0007669"/>
    <property type="project" value="UniProtKB-SubCell"/>
</dbReference>
<feature type="transmembrane region" description="Helical" evidence="8">
    <location>
        <begin position="135"/>
        <end position="157"/>
    </location>
</feature>
<evidence type="ECO:0000256" key="5">
    <source>
        <dbReference type="ARBA" id="ARBA00022692"/>
    </source>
</evidence>
<name>A0A2U2DNN5_9HYPH</name>
<feature type="transmembrane region" description="Helical" evidence="8">
    <location>
        <begin position="207"/>
        <end position="229"/>
    </location>
</feature>
<keyword evidence="5 8" id="KW-0812">Transmembrane</keyword>
<keyword evidence="10" id="KW-1185">Reference proteome</keyword>
<feature type="transmembrane region" description="Helical" evidence="8">
    <location>
        <begin position="21"/>
        <end position="44"/>
    </location>
</feature>
<dbReference type="GO" id="GO:0022857">
    <property type="term" value="F:transmembrane transporter activity"/>
    <property type="evidence" value="ECO:0007669"/>
    <property type="project" value="InterPro"/>
</dbReference>
<feature type="transmembrane region" description="Helical" evidence="8">
    <location>
        <begin position="256"/>
        <end position="278"/>
    </location>
</feature>
<dbReference type="InterPro" id="IPR000522">
    <property type="entry name" value="ABC_transptr_permease_BtuC"/>
</dbReference>
<evidence type="ECO:0000256" key="8">
    <source>
        <dbReference type="SAM" id="Phobius"/>
    </source>
</evidence>
<comment type="caution">
    <text evidence="9">The sequence shown here is derived from an EMBL/GenBank/DDBJ whole genome shotgun (WGS) entry which is preliminary data.</text>
</comment>
<dbReference type="Proteomes" id="UP000245252">
    <property type="component" value="Unassembled WGS sequence"/>
</dbReference>
<proteinExistence type="inferred from homology"/>
<dbReference type="GO" id="GO:0033214">
    <property type="term" value="P:siderophore-iron import into cell"/>
    <property type="evidence" value="ECO:0007669"/>
    <property type="project" value="TreeGrafter"/>
</dbReference>
<feature type="transmembrane region" description="Helical" evidence="8">
    <location>
        <begin position="323"/>
        <end position="345"/>
    </location>
</feature>
<keyword evidence="4" id="KW-1003">Cell membrane</keyword>
<comment type="similarity">
    <text evidence="2">Belongs to the binding-protein-dependent transport system permease family. FecCD subfamily.</text>
</comment>
<evidence type="ECO:0000256" key="3">
    <source>
        <dbReference type="ARBA" id="ARBA00022448"/>
    </source>
</evidence>
<reference evidence="9 10" key="1">
    <citation type="submission" date="2018-05" db="EMBL/GenBank/DDBJ databases">
        <title>The draft genome of strain NS-104.</title>
        <authorList>
            <person name="Hang P."/>
            <person name="Jiang J."/>
        </authorList>
    </citation>
    <scope>NUCLEOTIDE SEQUENCE [LARGE SCALE GENOMIC DNA]</scope>
    <source>
        <strain evidence="9 10">NS-104</strain>
    </source>
</reference>
<protein>
    <submittedName>
        <fullName evidence="9">Iron ABC transporter permease</fullName>
    </submittedName>
</protein>
<dbReference type="OrthoDB" id="9811975at2"/>
<sequence>MRPARATDGKAVLRFSGGLEIRVGNLLSAAALLVTAVLLATVSLGSGATDAGLLQLLQSIAGEPASADQAYALWTVRLPRIVMGFMAGWAVALAGAMLQSITRNPLADPGLLGLSQGSMTTIMLLLVLAPAAPKLAIAVAAFAGGLGVALALLWLVGGERASGLAILLMGIAVETVLSSVGSLLLLYTPPETSLALADWMAGSLFQANWSAIGTFAPLFFASLLGLFLLGRATSAHDLGAELAMSLGEPVRRSRPLLLIFAVLLSSSAVTAVGPLTFLGVLAPRLAGFLSPASGRARLFLSALTGGILVVAADTLARSMIGDLPLPIGLGLTLIGVSLFILALRLQALRRLQLH</sequence>
<gene>
    <name evidence="9" type="ORF">DEM27_18545</name>
</gene>
<evidence type="ECO:0000313" key="10">
    <source>
        <dbReference type="Proteomes" id="UP000245252"/>
    </source>
</evidence>
<feature type="transmembrane region" description="Helical" evidence="8">
    <location>
        <begin position="110"/>
        <end position="129"/>
    </location>
</feature>
<evidence type="ECO:0000256" key="1">
    <source>
        <dbReference type="ARBA" id="ARBA00004651"/>
    </source>
</evidence>
<dbReference type="CDD" id="cd06550">
    <property type="entry name" value="TM_ABC_iron-siderophores_like"/>
    <property type="match status" value="1"/>
</dbReference>
<comment type="subcellular location">
    <subcellularLocation>
        <location evidence="1">Cell membrane</location>
        <topology evidence="1">Multi-pass membrane protein</topology>
    </subcellularLocation>
</comment>
<dbReference type="EMBL" id="QFBC01000008">
    <property type="protein sequence ID" value="PWE54936.1"/>
    <property type="molecule type" value="Genomic_DNA"/>
</dbReference>
<evidence type="ECO:0000313" key="9">
    <source>
        <dbReference type="EMBL" id="PWE54936.1"/>
    </source>
</evidence>
<evidence type="ECO:0000256" key="7">
    <source>
        <dbReference type="ARBA" id="ARBA00023136"/>
    </source>
</evidence>
<keyword evidence="3" id="KW-0813">Transport</keyword>
<evidence type="ECO:0000256" key="6">
    <source>
        <dbReference type="ARBA" id="ARBA00022989"/>
    </source>
</evidence>
<dbReference type="InterPro" id="IPR037294">
    <property type="entry name" value="ABC_BtuC-like"/>
</dbReference>
<dbReference type="Pfam" id="PF01032">
    <property type="entry name" value="FecCD"/>
    <property type="match status" value="1"/>
</dbReference>
<organism evidence="9 10">
    <name type="scientific">Metarhizobium album</name>
    <dbReference type="NCBI Taxonomy" id="2182425"/>
    <lineage>
        <taxon>Bacteria</taxon>
        <taxon>Pseudomonadati</taxon>
        <taxon>Pseudomonadota</taxon>
        <taxon>Alphaproteobacteria</taxon>
        <taxon>Hyphomicrobiales</taxon>
        <taxon>Rhizobiaceae</taxon>
        <taxon>Metarhizobium</taxon>
    </lineage>
</organism>
<dbReference type="Gene3D" id="1.10.3470.10">
    <property type="entry name" value="ABC transporter involved in vitamin B12 uptake, BtuC"/>
    <property type="match status" value="1"/>
</dbReference>
<feature type="transmembrane region" description="Helical" evidence="8">
    <location>
        <begin position="81"/>
        <end position="98"/>
    </location>
</feature>
<dbReference type="PANTHER" id="PTHR30472:SF25">
    <property type="entry name" value="ABC TRANSPORTER PERMEASE PROTEIN MJ0876-RELATED"/>
    <property type="match status" value="1"/>
</dbReference>
<dbReference type="AlphaFoldDB" id="A0A2U2DNN5"/>
<dbReference type="RefSeq" id="WP_109459736.1">
    <property type="nucleotide sequence ID" value="NZ_QFBC01000008.1"/>
</dbReference>
<feature type="transmembrane region" description="Helical" evidence="8">
    <location>
        <begin position="164"/>
        <end position="187"/>
    </location>
</feature>
<accession>A0A2U2DNN5</accession>